<dbReference type="RefSeq" id="WP_101210488.1">
    <property type="nucleotide sequence ID" value="NZ_FUXU01000141.1"/>
</dbReference>
<accession>A0A1T4W1S6</accession>
<gene>
    <name evidence="1" type="ORF">SAMN02745132_04667</name>
</gene>
<dbReference type="AlphaFoldDB" id="A0A1T4W1S6"/>
<sequence length="147" mass="17015">MEKFLGRIFGYGEGKFSELNTTLNERDRYEAALNEILRDFVSQLEKALNEFYGTKGTVSVFDWESKSKKRVPLIHIATDMDRWDTFAPNGKITLNVIFHFDSAEYIERIEAIYSESAINIVVGKYTCTSIEEFCYEVEKAVKDSLRL</sequence>
<keyword evidence="2" id="KW-1185">Reference proteome</keyword>
<evidence type="ECO:0000313" key="2">
    <source>
        <dbReference type="Proteomes" id="UP000190162"/>
    </source>
</evidence>
<organism evidence="1 2">
    <name type="scientific">Enterovibrio nigricans DSM 22720</name>
    <dbReference type="NCBI Taxonomy" id="1121868"/>
    <lineage>
        <taxon>Bacteria</taxon>
        <taxon>Pseudomonadati</taxon>
        <taxon>Pseudomonadota</taxon>
        <taxon>Gammaproteobacteria</taxon>
        <taxon>Vibrionales</taxon>
        <taxon>Vibrionaceae</taxon>
        <taxon>Enterovibrio</taxon>
    </lineage>
</organism>
<name>A0A1T4W1S6_9GAMM</name>
<evidence type="ECO:0000313" key="1">
    <source>
        <dbReference type="EMBL" id="SKA71193.1"/>
    </source>
</evidence>
<proteinExistence type="predicted"/>
<dbReference type="EMBL" id="FUXU01000141">
    <property type="protein sequence ID" value="SKA71193.1"/>
    <property type="molecule type" value="Genomic_DNA"/>
</dbReference>
<reference evidence="2" key="1">
    <citation type="submission" date="2017-02" db="EMBL/GenBank/DDBJ databases">
        <authorList>
            <person name="Varghese N."/>
            <person name="Submissions S."/>
        </authorList>
    </citation>
    <scope>NUCLEOTIDE SEQUENCE [LARGE SCALE GENOMIC DNA]</scope>
    <source>
        <strain evidence="2">DSM 22720</strain>
    </source>
</reference>
<protein>
    <submittedName>
        <fullName evidence="1">Uncharacterized protein</fullName>
    </submittedName>
</protein>
<dbReference type="Proteomes" id="UP000190162">
    <property type="component" value="Unassembled WGS sequence"/>
</dbReference>